<evidence type="ECO:0000313" key="2">
    <source>
        <dbReference type="Proteomes" id="UP001295684"/>
    </source>
</evidence>
<sequence length="305" mass="35848">MDLDSTPEQEEIKALIEGPQVILQRHARSTANASYEELVRKFGDPNDIPYEDLLNNDFNPANRDAKIDQLGIEQCLESQKIANQLPIHTIFVSPLRRALMTAYYVYKDHPNFASIKFILLPQLRESLNIISDIPSNIDEVIEEFKELIPHLHIAELNTSLVDQRTSREHWFLNDLEVNIEQQESMSEMKKELEVWLEEEEKKDVCELLCKYGREVHSTVLESRWSVRDRAMEVKKIVKKYLDENEIPEYQKVIIVGHYVIFCHYTQVWEKEYSRDKEIPRPENCLKLKNCQFVSDPNDLSTLKTD</sequence>
<dbReference type="Proteomes" id="UP001295684">
    <property type="component" value="Unassembled WGS sequence"/>
</dbReference>
<dbReference type="EMBL" id="CAMPGE010013301">
    <property type="protein sequence ID" value="CAI2372039.1"/>
    <property type="molecule type" value="Genomic_DNA"/>
</dbReference>
<keyword evidence="2" id="KW-1185">Reference proteome</keyword>
<evidence type="ECO:0000313" key="1">
    <source>
        <dbReference type="EMBL" id="CAI2372039.1"/>
    </source>
</evidence>
<organism evidence="1 2">
    <name type="scientific">Euplotes crassus</name>
    <dbReference type="NCBI Taxonomy" id="5936"/>
    <lineage>
        <taxon>Eukaryota</taxon>
        <taxon>Sar</taxon>
        <taxon>Alveolata</taxon>
        <taxon>Ciliophora</taxon>
        <taxon>Intramacronucleata</taxon>
        <taxon>Spirotrichea</taxon>
        <taxon>Hypotrichia</taxon>
        <taxon>Euplotida</taxon>
        <taxon>Euplotidae</taxon>
        <taxon>Moneuplotes</taxon>
    </lineage>
</organism>
<dbReference type="Gene3D" id="3.40.50.1240">
    <property type="entry name" value="Phosphoglycerate mutase-like"/>
    <property type="match status" value="1"/>
</dbReference>
<gene>
    <name evidence="1" type="ORF">ECRASSUSDP1_LOCUS13366</name>
</gene>
<proteinExistence type="predicted"/>
<name>A0AAD1XDA0_EUPCR</name>
<dbReference type="CDD" id="cd07067">
    <property type="entry name" value="HP_PGM_like"/>
    <property type="match status" value="1"/>
</dbReference>
<reference evidence="1" key="1">
    <citation type="submission" date="2023-07" db="EMBL/GenBank/DDBJ databases">
        <authorList>
            <consortium name="AG Swart"/>
            <person name="Singh M."/>
            <person name="Singh A."/>
            <person name="Seah K."/>
            <person name="Emmerich C."/>
        </authorList>
    </citation>
    <scope>NUCLEOTIDE SEQUENCE</scope>
    <source>
        <strain evidence="1">DP1</strain>
    </source>
</reference>
<dbReference type="Pfam" id="PF00300">
    <property type="entry name" value="His_Phos_1"/>
    <property type="match status" value="1"/>
</dbReference>
<comment type="caution">
    <text evidence="1">The sequence shown here is derived from an EMBL/GenBank/DDBJ whole genome shotgun (WGS) entry which is preliminary data.</text>
</comment>
<accession>A0AAD1XDA0</accession>
<dbReference type="InterPro" id="IPR013078">
    <property type="entry name" value="His_Pase_superF_clade-1"/>
</dbReference>
<protein>
    <submittedName>
        <fullName evidence="1">Uncharacterized protein</fullName>
    </submittedName>
</protein>
<dbReference type="SUPFAM" id="SSF53254">
    <property type="entry name" value="Phosphoglycerate mutase-like"/>
    <property type="match status" value="1"/>
</dbReference>
<dbReference type="AlphaFoldDB" id="A0AAD1XDA0"/>
<dbReference type="InterPro" id="IPR029033">
    <property type="entry name" value="His_PPase_superfam"/>
</dbReference>